<dbReference type="Gene3D" id="3.40.50.620">
    <property type="entry name" value="HUPs"/>
    <property type="match status" value="1"/>
</dbReference>
<dbReference type="PANTHER" id="PTHR46509">
    <property type="entry name" value="PHOSPHOADENOSINE PHOSPHOSULFATE REDUCTASE"/>
    <property type="match status" value="1"/>
</dbReference>
<dbReference type="Pfam" id="PF01507">
    <property type="entry name" value="PAPS_reduct"/>
    <property type="match status" value="1"/>
</dbReference>
<dbReference type="Proteomes" id="UP000468443">
    <property type="component" value="Unassembled WGS sequence"/>
</dbReference>
<dbReference type="InterPro" id="IPR014729">
    <property type="entry name" value="Rossmann-like_a/b/a_fold"/>
</dbReference>
<dbReference type="GO" id="GO:0004604">
    <property type="term" value="F:phosphoadenylyl-sulfate reductase (thioredoxin) activity"/>
    <property type="evidence" value="ECO:0007669"/>
    <property type="project" value="TreeGrafter"/>
</dbReference>
<dbReference type="SUPFAM" id="SSF52402">
    <property type="entry name" value="Adenine nucleotide alpha hydrolases-like"/>
    <property type="match status" value="1"/>
</dbReference>
<accession>A0A6P0U8I8</accession>
<comment type="similarity">
    <text evidence="1">Belongs to the PAPS reductase family. CysH subfamily.</text>
</comment>
<reference evidence="4 5" key="1">
    <citation type="submission" date="2020-01" db="EMBL/GenBank/DDBJ databases">
        <title>Muriicola jejuensis KCTC 22299.</title>
        <authorList>
            <person name="Wang G."/>
        </authorList>
    </citation>
    <scope>NUCLEOTIDE SEQUENCE [LARGE SCALE GENOMIC DNA]</scope>
    <source>
        <strain evidence="4 5">KCTC 22299</strain>
    </source>
</reference>
<evidence type="ECO:0000256" key="1">
    <source>
        <dbReference type="ARBA" id="ARBA00009732"/>
    </source>
</evidence>
<evidence type="ECO:0000313" key="5">
    <source>
        <dbReference type="Proteomes" id="UP000468443"/>
    </source>
</evidence>
<organism evidence="4 5">
    <name type="scientific">Muriicola jejuensis</name>
    <dbReference type="NCBI Taxonomy" id="504488"/>
    <lineage>
        <taxon>Bacteria</taxon>
        <taxon>Pseudomonadati</taxon>
        <taxon>Bacteroidota</taxon>
        <taxon>Flavobacteriia</taxon>
        <taxon>Flavobacteriales</taxon>
        <taxon>Flavobacteriaceae</taxon>
        <taxon>Muriicola</taxon>
    </lineage>
</organism>
<gene>
    <name evidence="4" type="ORF">GWK09_02600</name>
</gene>
<comment type="caution">
    <text evidence="4">The sequence shown here is derived from an EMBL/GenBank/DDBJ whole genome shotgun (WGS) entry which is preliminary data.</text>
</comment>
<dbReference type="EMBL" id="JAABOP010000001">
    <property type="protein sequence ID" value="NER09394.1"/>
    <property type="molecule type" value="Genomic_DNA"/>
</dbReference>
<evidence type="ECO:0000256" key="2">
    <source>
        <dbReference type="ARBA" id="ARBA00024327"/>
    </source>
</evidence>
<evidence type="ECO:0000259" key="3">
    <source>
        <dbReference type="Pfam" id="PF01507"/>
    </source>
</evidence>
<proteinExistence type="inferred from homology"/>
<sequence length="208" mass="24307">MKFTDQHLQHLNTQFRGIPTEEIIGWALDYARRPVVTTNFGPFSSSILHAVTSIKKDVPVIWCDTGYNTQATYRHAEEVINALELNMRIYVPRQTRARRDVLMGGIPDIDDPGHREFTWQVKLEPFQRAMEEHSPDVWFTNIRKGQTAFRDTLDILSISKEGILKVSPFYHFSDAELSRYLKHYNLTNELDYYDPTKVLQHRECGLHL</sequence>
<dbReference type="RefSeq" id="WP_163691449.1">
    <property type="nucleotide sequence ID" value="NZ_FXTW01000001.1"/>
</dbReference>
<protein>
    <submittedName>
        <fullName evidence="4">Phosphoadenosine phosphosulfate reductase family protein</fullName>
    </submittedName>
</protein>
<dbReference type="GO" id="GO:0005737">
    <property type="term" value="C:cytoplasm"/>
    <property type="evidence" value="ECO:0007669"/>
    <property type="project" value="TreeGrafter"/>
</dbReference>
<feature type="domain" description="Phosphoadenosine phosphosulphate reductase" evidence="3">
    <location>
        <begin position="34"/>
        <end position="186"/>
    </location>
</feature>
<keyword evidence="5" id="KW-1185">Reference proteome</keyword>
<dbReference type="PANTHER" id="PTHR46509:SF1">
    <property type="entry name" value="PHOSPHOADENOSINE PHOSPHOSULFATE REDUCTASE"/>
    <property type="match status" value="1"/>
</dbReference>
<dbReference type="InterPro" id="IPR002500">
    <property type="entry name" value="PAPS_reduct_dom"/>
</dbReference>
<comment type="pathway">
    <text evidence="2">Sulfur metabolism; hydrogen sulfide biosynthesis; sulfite from sulfate.</text>
</comment>
<dbReference type="GO" id="GO:0019379">
    <property type="term" value="P:sulfate assimilation, phosphoadenylyl sulfate reduction by phosphoadenylyl-sulfate reductase (thioredoxin)"/>
    <property type="evidence" value="ECO:0007669"/>
    <property type="project" value="TreeGrafter"/>
</dbReference>
<name>A0A6P0U8I8_9FLAO</name>
<evidence type="ECO:0000313" key="4">
    <source>
        <dbReference type="EMBL" id="NER09394.1"/>
    </source>
</evidence>
<dbReference type="AlphaFoldDB" id="A0A6P0U8I8"/>